<gene>
    <name evidence="2" type="ORF">INT43_007222</name>
</gene>
<name>A0A8H7PYZ4_MORIS</name>
<dbReference type="AlphaFoldDB" id="A0A8H7PYZ4"/>
<dbReference type="EMBL" id="JAEPQZ010000004">
    <property type="protein sequence ID" value="KAG2182295.1"/>
    <property type="molecule type" value="Genomic_DNA"/>
</dbReference>
<proteinExistence type="predicted"/>
<evidence type="ECO:0000313" key="2">
    <source>
        <dbReference type="EMBL" id="KAG2182295.1"/>
    </source>
</evidence>
<evidence type="ECO:0000256" key="1">
    <source>
        <dbReference type="SAM" id="MobiDB-lite"/>
    </source>
</evidence>
<dbReference type="Pfam" id="PF13270">
    <property type="entry name" value="CCDC28"/>
    <property type="match status" value="1"/>
</dbReference>
<sequence>MSDDEKILRSIEQEFKPMDRKYSQGKLRVFGRNSTQILNELEKIRRKQISLATEHIALDGVVDNPYELFLDDLGQMMKQFHSISNSVIAQGDVLTEFSASESVTTEKPLDDPLLNPPQKENDMSRQYDSMDTVVAPNMQKPFNNAGHSHKPSTSINAGAGSSVVTSDAM</sequence>
<feature type="compositionally biased region" description="Polar residues" evidence="1">
    <location>
        <begin position="140"/>
        <end position="156"/>
    </location>
</feature>
<feature type="region of interest" description="Disordered" evidence="1">
    <location>
        <begin position="99"/>
        <end position="125"/>
    </location>
</feature>
<protein>
    <submittedName>
        <fullName evidence="2">Uncharacterized protein</fullName>
    </submittedName>
</protein>
<evidence type="ECO:0000313" key="3">
    <source>
        <dbReference type="Proteomes" id="UP000654370"/>
    </source>
</evidence>
<comment type="caution">
    <text evidence="2">The sequence shown here is derived from an EMBL/GenBank/DDBJ whole genome shotgun (WGS) entry which is preliminary data.</text>
</comment>
<dbReference type="Proteomes" id="UP000654370">
    <property type="component" value="Unassembled WGS sequence"/>
</dbReference>
<dbReference type="InterPro" id="IPR025271">
    <property type="entry name" value="CCDC28"/>
</dbReference>
<accession>A0A8H7PYZ4</accession>
<feature type="non-terminal residue" evidence="2">
    <location>
        <position position="1"/>
    </location>
</feature>
<keyword evidence="3" id="KW-1185">Reference proteome</keyword>
<dbReference type="OrthoDB" id="2419780at2759"/>
<reference evidence="2" key="1">
    <citation type="submission" date="2020-12" db="EMBL/GenBank/DDBJ databases">
        <title>Metabolic potential, ecology and presence of endohyphal bacteria is reflected in genomic diversity of Mucoromycotina.</title>
        <authorList>
            <person name="Muszewska A."/>
            <person name="Okrasinska A."/>
            <person name="Steczkiewicz K."/>
            <person name="Drgas O."/>
            <person name="Orlowska M."/>
            <person name="Perlinska-Lenart U."/>
            <person name="Aleksandrzak-Piekarczyk T."/>
            <person name="Szatraj K."/>
            <person name="Zielenkiewicz U."/>
            <person name="Pilsyk S."/>
            <person name="Malc E."/>
            <person name="Mieczkowski P."/>
            <person name="Kruszewska J.S."/>
            <person name="Biernat P."/>
            <person name="Pawlowska J."/>
        </authorList>
    </citation>
    <scope>NUCLEOTIDE SEQUENCE</scope>
    <source>
        <strain evidence="2">WA0000067209</strain>
    </source>
</reference>
<feature type="region of interest" description="Disordered" evidence="1">
    <location>
        <begin position="139"/>
        <end position="169"/>
    </location>
</feature>
<organism evidence="2 3">
    <name type="scientific">Mortierella isabellina</name>
    <name type="common">Filamentous fungus</name>
    <name type="synonym">Umbelopsis isabellina</name>
    <dbReference type="NCBI Taxonomy" id="91625"/>
    <lineage>
        <taxon>Eukaryota</taxon>
        <taxon>Fungi</taxon>
        <taxon>Fungi incertae sedis</taxon>
        <taxon>Mucoromycota</taxon>
        <taxon>Mucoromycotina</taxon>
        <taxon>Umbelopsidomycetes</taxon>
        <taxon>Umbelopsidales</taxon>
        <taxon>Umbelopsidaceae</taxon>
        <taxon>Umbelopsis</taxon>
    </lineage>
</organism>